<dbReference type="NCBIfam" id="NF002677">
    <property type="entry name" value="PRK02406.1"/>
    <property type="match status" value="1"/>
</dbReference>
<accession>A0ABV8BRP7</accession>
<evidence type="ECO:0000313" key="8">
    <source>
        <dbReference type="Proteomes" id="UP001595690"/>
    </source>
</evidence>
<keyword evidence="4" id="KW-0515">Mutator protein</keyword>
<dbReference type="Pfam" id="PF11799">
    <property type="entry name" value="IMS_C"/>
    <property type="match status" value="1"/>
</dbReference>
<keyword evidence="4 7" id="KW-0548">Nucleotidyltransferase</keyword>
<keyword evidence="4" id="KW-0460">Magnesium</keyword>
<keyword evidence="4" id="KW-0234">DNA repair</keyword>
<organism evidence="7 8">
    <name type="scientific">Lentzea rhizosphaerae</name>
    <dbReference type="NCBI Taxonomy" id="2041025"/>
    <lineage>
        <taxon>Bacteria</taxon>
        <taxon>Bacillati</taxon>
        <taxon>Actinomycetota</taxon>
        <taxon>Actinomycetes</taxon>
        <taxon>Pseudonocardiales</taxon>
        <taxon>Pseudonocardiaceae</taxon>
        <taxon>Lentzea</taxon>
    </lineage>
</organism>
<feature type="domain" description="UmuC" evidence="6">
    <location>
        <begin position="7"/>
        <end position="183"/>
    </location>
</feature>
<evidence type="ECO:0000313" key="7">
    <source>
        <dbReference type="EMBL" id="MFC3892973.1"/>
    </source>
</evidence>
<evidence type="ECO:0000256" key="1">
    <source>
        <dbReference type="ARBA" id="ARBA00010945"/>
    </source>
</evidence>
<feature type="site" description="Substrate discrimination" evidence="4">
    <location>
        <position position="16"/>
    </location>
</feature>
<dbReference type="SUPFAM" id="SSF56672">
    <property type="entry name" value="DNA/RNA polymerases"/>
    <property type="match status" value="1"/>
</dbReference>
<feature type="binding site" evidence="4">
    <location>
        <position position="11"/>
    </location>
    <ligand>
        <name>Mg(2+)</name>
        <dbReference type="ChEBI" id="CHEBI:18420"/>
    </ligand>
</feature>
<dbReference type="InterPro" id="IPR036775">
    <property type="entry name" value="DNA_pol_Y-fam_lit_finger_sf"/>
</dbReference>
<keyword evidence="4" id="KW-0227">DNA damage</keyword>
<dbReference type="HAMAP" id="MF_01113">
    <property type="entry name" value="DNApol_IV"/>
    <property type="match status" value="1"/>
</dbReference>
<dbReference type="Gene3D" id="3.30.70.270">
    <property type="match status" value="1"/>
</dbReference>
<name>A0ABV8BRP7_9PSEU</name>
<comment type="function">
    <text evidence="2 4">Poorly processive, error-prone DNA polymerase involved in untargeted mutagenesis. Copies undamaged DNA at stalled replication forks, which arise in vivo from mismatched or misaligned primer ends. These misaligned primers can be extended by PolIV. Exhibits no 3'-5' exonuclease (proofreading) activity. May be involved in translesional synthesis, in conjunction with the beta clamp from PolIII.</text>
</comment>
<keyword evidence="4" id="KW-0239">DNA-directed DNA polymerase</keyword>
<feature type="active site" evidence="4">
    <location>
        <position position="102"/>
    </location>
</feature>
<dbReference type="PANTHER" id="PTHR11076">
    <property type="entry name" value="DNA REPAIR POLYMERASE UMUC / TRANSFERASE FAMILY MEMBER"/>
    <property type="match status" value="1"/>
</dbReference>
<keyword evidence="4" id="KW-0238">DNA-binding</keyword>
<feature type="region of interest" description="Disordered" evidence="5">
    <location>
        <begin position="229"/>
        <end position="250"/>
    </location>
</feature>
<dbReference type="NCBIfam" id="NF003015">
    <property type="entry name" value="PRK03858.1"/>
    <property type="match status" value="1"/>
</dbReference>
<proteinExistence type="inferred from homology"/>
<keyword evidence="4 7" id="KW-0808">Transferase</keyword>
<dbReference type="InterPro" id="IPR001126">
    <property type="entry name" value="UmuC"/>
</dbReference>
<dbReference type="GO" id="GO:0003887">
    <property type="term" value="F:DNA-directed DNA polymerase activity"/>
    <property type="evidence" value="ECO:0007669"/>
    <property type="project" value="UniProtKB-EC"/>
</dbReference>
<comment type="similarity">
    <text evidence="1 4">Belongs to the DNA polymerase type-Y family.</text>
</comment>
<dbReference type="Proteomes" id="UP001595690">
    <property type="component" value="Unassembled WGS sequence"/>
</dbReference>
<keyword evidence="4" id="KW-0235">DNA replication</keyword>
<dbReference type="InterPro" id="IPR022880">
    <property type="entry name" value="DNApol_IV"/>
</dbReference>
<dbReference type="EMBL" id="JBHRZI010000013">
    <property type="protein sequence ID" value="MFC3892973.1"/>
    <property type="molecule type" value="Genomic_DNA"/>
</dbReference>
<dbReference type="RefSeq" id="WP_382373114.1">
    <property type="nucleotide sequence ID" value="NZ_JBHRZI010000013.1"/>
</dbReference>
<evidence type="ECO:0000256" key="3">
    <source>
        <dbReference type="ARBA" id="ARBA00049244"/>
    </source>
</evidence>
<comment type="subunit">
    <text evidence="4">Monomer.</text>
</comment>
<comment type="subcellular location">
    <subcellularLocation>
        <location evidence="4">Cytoplasm</location>
    </subcellularLocation>
</comment>
<dbReference type="InterPro" id="IPR017961">
    <property type="entry name" value="DNA_pol_Y-fam_little_finger"/>
</dbReference>
<keyword evidence="8" id="KW-1185">Reference proteome</keyword>
<evidence type="ECO:0000256" key="5">
    <source>
        <dbReference type="SAM" id="MobiDB-lite"/>
    </source>
</evidence>
<dbReference type="CDD" id="cd03586">
    <property type="entry name" value="PolY_Pol_IV_kappa"/>
    <property type="match status" value="1"/>
</dbReference>
<protein>
    <recommendedName>
        <fullName evidence="4">DNA polymerase IV</fullName>
        <shortName evidence="4">Pol IV</shortName>
        <ecNumber evidence="4">2.7.7.7</ecNumber>
    </recommendedName>
</protein>
<dbReference type="InterPro" id="IPR050116">
    <property type="entry name" value="DNA_polymerase-Y"/>
</dbReference>
<dbReference type="InterPro" id="IPR043502">
    <property type="entry name" value="DNA/RNA_pol_sf"/>
</dbReference>
<feature type="binding site" evidence="4">
    <location>
        <position position="101"/>
    </location>
    <ligand>
        <name>Mg(2+)</name>
        <dbReference type="ChEBI" id="CHEBI:18420"/>
    </ligand>
</feature>
<comment type="cofactor">
    <cofactor evidence="4">
        <name>Mg(2+)</name>
        <dbReference type="ChEBI" id="CHEBI:18420"/>
    </cofactor>
    <text evidence="4">Binds 2 magnesium ions per subunit.</text>
</comment>
<evidence type="ECO:0000256" key="4">
    <source>
        <dbReference type="HAMAP-Rule" id="MF_01113"/>
    </source>
</evidence>
<dbReference type="EC" id="2.7.7.7" evidence="4"/>
<dbReference type="PROSITE" id="PS50173">
    <property type="entry name" value="UMUC"/>
    <property type="match status" value="1"/>
</dbReference>
<sequence length="396" mass="42829">MFVSTPILHADLDAFYASVEQRDDPNLRGRPVIVGGGVVLAASYEAKAFGVRTAMGGARALKLCPRAIVVPPRMSAYSAASKAVFEVFRDTTPLVEGLSIDEAFLDVGGLYRMAGPPEVIAARLRARVLDQVGLPITVGVARTKFLAKVASGVAKPDGLLVVPAEGELEFLHPLPVERLWGVGEVTAAKLHSLGIRTVGEVARLDESDLVSILGRAAGRHLHALARNHDPRPVQTGRRRRSIGSQRALGRRERTREDLEAVLASLVDGISRRLRTAHRACRTVVLRLRFADFTRATRSHTVRHPTTETEVLLNAARQLLDAAMPLIESRGITLLGVSLTNLQNDTPMQMTLPFEEQKPGALDAALDHVRDRFGTASVTRAALLGREPGISVPLLPD</sequence>
<dbReference type="Pfam" id="PF11798">
    <property type="entry name" value="IMS_HHH"/>
    <property type="match status" value="1"/>
</dbReference>
<dbReference type="Gene3D" id="1.10.150.20">
    <property type="entry name" value="5' to 3' exonuclease, C-terminal subdomain"/>
    <property type="match status" value="1"/>
</dbReference>
<comment type="caution">
    <text evidence="7">The sequence shown here is derived from an EMBL/GenBank/DDBJ whole genome shotgun (WGS) entry which is preliminary data.</text>
</comment>
<dbReference type="PANTHER" id="PTHR11076:SF33">
    <property type="entry name" value="DNA POLYMERASE KAPPA"/>
    <property type="match status" value="1"/>
</dbReference>
<comment type="catalytic activity">
    <reaction evidence="3 4">
        <text>DNA(n) + a 2'-deoxyribonucleoside 5'-triphosphate = DNA(n+1) + diphosphate</text>
        <dbReference type="Rhea" id="RHEA:22508"/>
        <dbReference type="Rhea" id="RHEA-COMP:17339"/>
        <dbReference type="Rhea" id="RHEA-COMP:17340"/>
        <dbReference type="ChEBI" id="CHEBI:33019"/>
        <dbReference type="ChEBI" id="CHEBI:61560"/>
        <dbReference type="ChEBI" id="CHEBI:173112"/>
        <dbReference type="EC" id="2.7.7.7"/>
    </reaction>
</comment>
<dbReference type="Gene3D" id="3.40.1170.60">
    <property type="match status" value="1"/>
</dbReference>
<dbReference type="Gene3D" id="3.30.1490.100">
    <property type="entry name" value="DNA polymerase, Y-family, little finger domain"/>
    <property type="match status" value="1"/>
</dbReference>
<dbReference type="InterPro" id="IPR043128">
    <property type="entry name" value="Rev_trsase/Diguanyl_cyclase"/>
</dbReference>
<dbReference type="Pfam" id="PF00817">
    <property type="entry name" value="IMS"/>
    <property type="match status" value="1"/>
</dbReference>
<dbReference type="SUPFAM" id="SSF100879">
    <property type="entry name" value="Lesion bypass DNA polymerase (Y-family), little finger domain"/>
    <property type="match status" value="1"/>
</dbReference>
<reference evidence="8" key="1">
    <citation type="journal article" date="2019" name="Int. J. Syst. Evol. Microbiol.">
        <title>The Global Catalogue of Microorganisms (GCM) 10K type strain sequencing project: providing services to taxonomists for standard genome sequencing and annotation.</title>
        <authorList>
            <consortium name="The Broad Institute Genomics Platform"/>
            <consortium name="The Broad Institute Genome Sequencing Center for Infectious Disease"/>
            <person name="Wu L."/>
            <person name="Ma J."/>
        </authorList>
    </citation>
    <scope>NUCLEOTIDE SEQUENCE [LARGE SCALE GENOMIC DNA]</scope>
    <source>
        <strain evidence="8">CGMCC 4.7405</strain>
    </source>
</reference>
<keyword evidence="4" id="KW-0479">Metal-binding</keyword>
<evidence type="ECO:0000256" key="2">
    <source>
        <dbReference type="ARBA" id="ARBA00025589"/>
    </source>
</evidence>
<gene>
    <name evidence="4 7" type="primary">dinB</name>
    <name evidence="7" type="ORF">ACFOWZ_15960</name>
</gene>
<keyword evidence="4" id="KW-0963">Cytoplasm</keyword>
<evidence type="ECO:0000259" key="6">
    <source>
        <dbReference type="PROSITE" id="PS50173"/>
    </source>
</evidence>
<dbReference type="InterPro" id="IPR024728">
    <property type="entry name" value="PolY_HhH_motif"/>
</dbReference>